<dbReference type="PANTHER" id="PTHR24348:SF68">
    <property type="entry name" value="SERINE_THREONINE-PROTEIN KINASE ATG1C"/>
    <property type="match status" value="1"/>
</dbReference>
<dbReference type="PANTHER" id="PTHR24348">
    <property type="entry name" value="SERINE/THREONINE-PROTEIN KINASE UNC-51-RELATED"/>
    <property type="match status" value="1"/>
</dbReference>
<feature type="region of interest" description="Disordered" evidence="4">
    <location>
        <begin position="1019"/>
        <end position="1053"/>
    </location>
</feature>
<dbReference type="InterPro" id="IPR000719">
    <property type="entry name" value="Prot_kinase_dom"/>
</dbReference>
<keyword evidence="2 3" id="KW-0067">ATP-binding</keyword>
<feature type="region of interest" description="Disordered" evidence="4">
    <location>
        <begin position="1630"/>
        <end position="1650"/>
    </location>
</feature>
<dbReference type="SUPFAM" id="SSF56112">
    <property type="entry name" value="Protein kinase-like (PK-like)"/>
    <property type="match status" value="1"/>
</dbReference>
<sequence length="1678" mass="183177">MLGCETVPCCALRIDRASEAKPTNTKEISPPPRYIRGLNSDQVSSRLLAGEVELRDAELEVGPLQSLLAGTLPYTLEVSAASCDRILLTVPWSALRSRPLRVEIGHVRAQALHTVTSKGHPVVASDCQVKVHDVHDAAWAETFALAAAAASAHAREKHLGAKVRDNKKHPLLDVKVAMLDGLHISIASLQLMLSSNRVCFRSAPEGHHIAASTGFREKGQVPPEKQKLDVRKQKVLELQNLEISAAHLTSLTGFGLALLSVSGCSLDTVEGRDVGYLDGQNGSARMSPTPRDVRASASLRELRACLGRTEVVGLSTLLRHVVQPTMPPLRLLSAETQKHVGEILAARGKAQLIKLQRRMRAGKEASTIAKGTSGMAHVAQRAATGAVADAAAAADAAAEKARRTAAVAVQSAERAAAAAQRATHSASQALGGARRTGQAAAEKALGHAASTSKKALGSLGTFMRGNLSGKLPFAAGATTKALTCGTAPEMSARSAALSLEEQEELQFQQDMEAPTAEFPRDTHEIDEHEQRAADQVFSSMCQEDVDDPQDPEDHERVQDAEDVEDVEDADDADDAEDAEEAEDEDEDAEIALDQDGAAHSSEQGIGEGCSSHLAMGKWRLPNLRVLNLHVAFNRISVILPADTKECKEVILEMLNLNLTLEGLMQLPVPERLCLKKLGVLKCSEAHEIVEAPGMSGSCAVTLCSFELFLVQEDRHSLVRLCPKALWAASLRLVGEKAPVSLNAEACVHGLELCPYPAALESLGCILTIFQEASEALESVFMPDYSDALPKSECTDMDCLSLSSQAVLHLDLVLRDVVVDLSLMAPVPLRPLRLVLPRVEARVVGSLPSPGSHPDQPIRSCHLHPPHPPPWHVSSLAKGAKADPDWHVYGCLCGRCDEAESRSISSWELLVTERQWQSIKPDHHDHSARPPDSRRVLLRQTEILRLSASKLQAFEQMQLQDKLAEEQHARSTASVIREKVHRFPEMVELFESNPEIFESELEAQLENLRVELRALDVTRREDEQEMRNREREASSRLATARAGAREQREQELQQQLEEEQHISAALRKLVAAQEAILKEFSEGGKMAQGYRAGVAEAGAIVKKAEAGVALLHCALGAQASNSSGQALGSASEAKDIAGLDSWLASLKLEYCESRARDWCKRQGHTSLEQVFSAWQALAEALALRPLDTRRYRLLEAIGTGATSRVSRCVDSDGNVRAVKRIGLSRLRRQGNFRQIEERLHQEVAIHLSLQHPRIVGLLDVVEMEEELRLVMEYLGGGTLDQIVACGPLNEVQASDVFQQIAEGLQYVHSRGFAHGDLKPANILLLDSERLEVKLADFGHSKIVDDALAIDIAGTPLYMAPELFAKEAVDVRAADLWSLGVILYELLTGRCPFNGISGELQNAIQKCEISFWVGDNIPIPSTSAQSLVKALLRRDPSRRAALEWCLIHSFVAGPGTVGRLLLRDGLRATEVLESEVAEAMLEERYMLPPLTEMHARELRNDLRRWTLKFRCAAITTGREVLANYGLASLAHCARERMRIETACAELLLVMAFHTGAKRPAASNVEDMLQSTSSRVGAKTSADGLPSSAGAAGPLGEPGRKEPLVEDKLYEDEAAARQRRLAARQKANRTWNFSGRSGYREKPGVRTAVDPVFRDQEVQLQQARRQAFSRGLRQKPENCER</sequence>
<dbReference type="SMART" id="SM00220">
    <property type="entry name" value="S_TKc"/>
    <property type="match status" value="1"/>
</dbReference>
<dbReference type="InterPro" id="IPR017441">
    <property type="entry name" value="Protein_kinase_ATP_BS"/>
</dbReference>
<dbReference type="Pfam" id="PF00069">
    <property type="entry name" value="Pkinase"/>
    <property type="match status" value="1"/>
</dbReference>
<gene>
    <name evidence="6" type="primary">Mark2</name>
    <name evidence="6" type="ORF">SPIL2461_LOCUS21022</name>
</gene>
<feature type="region of interest" description="Disordered" evidence="4">
    <location>
        <begin position="493"/>
        <end position="517"/>
    </location>
</feature>
<feature type="compositionally biased region" description="Basic and acidic residues" evidence="4">
    <location>
        <begin position="1019"/>
        <end position="1033"/>
    </location>
</feature>
<evidence type="ECO:0000256" key="1">
    <source>
        <dbReference type="ARBA" id="ARBA00022741"/>
    </source>
</evidence>
<feature type="compositionally biased region" description="Acidic residues" evidence="4">
    <location>
        <begin position="560"/>
        <end position="588"/>
    </location>
</feature>
<reference evidence="6" key="1">
    <citation type="submission" date="2021-02" db="EMBL/GenBank/DDBJ databases">
        <authorList>
            <person name="Dougan E. K."/>
            <person name="Rhodes N."/>
            <person name="Thang M."/>
            <person name="Chan C."/>
        </authorList>
    </citation>
    <scope>NUCLEOTIDE SEQUENCE</scope>
</reference>
<dbReference type="InterPro" id="IPR045269">
    <property type="entry name" value="Atg1-like"/>
</dbReference>
<dbReference type="PROSITE" id="PS50011">
    <property type="entry name" value="PROTEIN_KINASE_DOM"/>
    <property type="match status" value="1"/>
</dbReference>
<proteinExistence type="predicted"/>
<evidence type="ECO:0000256" key="2">
    <source>
        <dbReference type="ARBA" id="ARBA00022840"/>
    </source>
</evidence>
<accession>A0A812XGM1</accession>
<evidence type="ECO:0000256" key="4">
    <source>
        <dbReference type="SAM" id="MobiDB-lite"/>
    </source>
</evidence>
<evidence type="ECO:0000313" key="7">
    <source>
        <dbReference type="Proteomes" id="UP000649617"/>
    </source>
</evidence>
<feature type="region of interest" description="Disordered" evidence="4">
    <location>
        <begin position="541"/>
        <end position="588"/>
    </location>
</feature>
<dbReference type="GO" id="GO:0005737">
    <property type="term" value="C:cytoplasm"/>
    <property type="evidence" value="ECO:0007669"/>
    <property type="project" value="TreeGrafter"/>
</dbReference>
<evidence type="ECO:0000256" key="3">
    <source>
        <dbReference type="PROSITE-ProRule" id="PRU10141"/>
    </source>
</evidence>
<dbReference type="PROSITE" id="PS00108">
    <property type="entry name" value="PROTEIN_KINASE_ST"/>
    <property type="match status" value="1"/>
</dbReference>
<dbReference type="GO" id="GO:0010506">
    <property type="term" value="P:regulation of autophagy"/>
    <property type="evidence" value="ECO:0007669"/>
    <property type="project" value="InterPro"/>
</dbReference>
<evidence type="ECO:0000259" key="5">
    <source>
        <dbReference type="PROSITE" id="PS50011"/>
    </source>
</evidence>
<feature type="region of interest" description="Disordered" evidence="4">
    <location>
        <begin position="1566"/>
        <end position="1599"/>
    </location>
</feature>
<dbReference type="Gene3D" id="1.10.510.10">
    <property type="entry name" value="Transferase(Phosphotransferase) domain 1"/>
    <property type="match status" value="1"/>
</dbReference>
<organism evidence="6 7">
    <name type="scientific">Symbiodinium pilosum</name>
    <name type="common">Dinoflagellate</name>
    <dbReference type="NCBI Taxonomy" id="2952"/>
    <lineage>
        <taxon>Eukaryota</taxon>
        <taxon>Sar</taxon>
        <taxon>Alveolata</taxon>
        <taxon>Dinophyceae</taxon>
        <taxon>Suessiales</taxon>
        <taxon>Symbiodiniaceae</taxon>
        <taxon>Symbiodinium</taxon>
    </lineage>
</organism>
<dbReference type="GO" id="GO:0005524">
    <property type="term" value="F:ATP binding"/>
    <property type="evidence" value="ECO:0007669"/>
    <property type="project" value="UniProtKB-UniRule"/>
</dbReference>
<keyword evidence="7" id="KW-1185">Reference proteome</keyword>
<dbReference type="GO" id="GO:0004674">
    <property type="term" value="F:protein serine/threonine kinase activity"/>
    <property type="evidence" value="ECO:0007669"/>
    <property type="project" value="InterPro"/>
</dbReference>
<protein>
    <submittedName>
        <fullName evidence="6">Mark2 protein</fullName>
    </submittedName>
</protein>
<feature type="domain" description="Protein kinase" evidence="5">
    <location>
        <begin position="1190"/>
        <end position="1449"/>
    </location>
</feature>
<dbReference type="EMBL" id="CAJNIZ010045859">
    <property type="protein sequence ID" value="CAE7732168.1"/>
    <property type="molecule type" value="Genomic_DNA"/>
</dbReference>
<dbReference type="InterPro" id="IPR008271">
    <property type="entry name" value="Ser/Thr_kinase_AS"/>
</dbReference>
<comment type="caution">
    <text evidence="6">The sequence shown here is derived from an EMBL/GenBank/DDBJ whole genome shotgun (WGS) entry which is preliminary data.</text>
</comment>
<name>A0A812XGM1_SYMPI</name>
<keyword evidence="1 3" id="KW-0547">Nucleotide-binding</keyword>
<dbReference type="OrthoDB" id="6513151at2759"/>
<dbReference type="InterPro" id="IPR011009">
    <property type="entry name" value="Kinase-like_dom_sf"/>
</dbReference>
<evidence type="ECO:0000313" key="6">
    <source>
        <dbReference type="EMBL" id="CAE7732168.1"/>
    </source>
</evidence>
<dbReference type="PROSITE" id="PS00107">
    <property type="entry name" value="PROTEIN_KINASE_ATP"/>
    <property type="match status" value="1"/>
</dbReference>
<dbReference type="Proteomes" id="UP000649617">
    <property type="component" value="Unassembled WGS sequence"/>
</dbReference>
<feature type="compositionally biased region" description="Low complexity" evidence="4">
    <location>
        <begin position="493"/>
        <end position="509"/>
    </location>
</feature>
<feature type="binding site" evidence="3">
    <location>
        <position position="1218"/>
    </location>
    <ligand>
        <name>ATP</name>
        <dbReference type="ChEBI" id="CHEBI:30616"/>
    </ligand>
</feature>